<sequence length="332" mass="36211">MSSRLPSCMDHVEIFSSSNGINEGSAIRALDHTPLPIQNARRTGKSDRRVSPYPMNIRSPYRDDTSFCSVSSIASVDPTSSISSFSSRSPSSSRTSSPKASSPPRGRTSSPKASSPPRGLSLQVPSIDIQALSARAPSFREPSPQLGAPATRAPSPRAPSPQALSSREPSPRAPFSLASPPRAPSPYASSSQASRASSPPATSHQHSLPPPASVTYPRANNIIVLSQTIPKPPGEVGRPGRGGYNLKKILGWPKEDYDNVKEFVKTLVNSLDCTIPFTEQSFDDLSSIRQQAIKKFDFLNKYQKHWVVDDFIRCRLKYQKTSHNRRNAQFDI</sequence>
<evidence type="ECO:0000313" key="2">
    <source>
        <dbReference type="Proteomes" id="UP001163835"/>
    </source>
</evidence>
<dbReference type="Proteomes" id="UP001163835">
    <property type="component" value="Unassembled WGS sequence"/>
</dbReference>
<organism evidence="1 2">
    <name type="scientific">Lentinula aff. lateritia</name>
    <dbReference type="NCBI Taxonomy" id="2804960"/>
    <lineage>
        <taxon>Eukaryota</taxon>
        <taxon>Fungi</taxon>
        <taxon>Dikarya</taxon>
        <taxon>Basidiomycota</taxon>
        <taxon>Agaricomycotina</taxon>
        <taxon>Agaricomycetes</taxon>
        <taxon>Agaricomycetidae</taxon>
        <taxon>Agaricales</taxon>
        <taxon>Marasmiineae</taxon>
        <taxon>Omphalotaceae</taxon>
        <taxon>Lentinula</taxon>
    </lineage>
</organism>
<name>A0ACC1TPC2_9AGAR</name>
<accession>A0ACC1TPC2</accession>
<evidence type="ECO:0000313" key="1">
    <source>
        <dbReference type="EMBL" id="KAJ3806576.1"/>
    </source>
</evidence>
<reference evidence="1" key="1">
    <citation type="submission" date="2022-09" db="EMBL/GenBank/DDBJ databases">
        <title>A Global Phylogenomic Analysis of the Shiitake Genus Lentinula.</title>
        <authorList>
            <consortium name="DOE Joint Genome Institute"/>
            <person name="Sierra-Patev S."/>
            <person name="Min B."/>
            <person name="Naranjo-Ortiz M."/>
            <person name="Looney B."/>
            <person name="Konkel Z."/>
            <person name="Slot J.C."/>
            <person name="Sakamoto Y."/>
            <person name="Steenwyk J.L."/>
            <person name="Rokas A."/>
            <person name="Carro J."/>
            <person name="Camarero S."/>
            <person name="Ferreira P."/>
            <person name="Molpeceres G."/>
            <person name="Ruiz-Duenas F.J."/>
            <person name="Serrano A."/>
            <person name="Henrissat B."/>
            <person name="Drula E."/>
            <person name="Hughes K.W."/>
            <person name="Mata J.L."/>
            <person name="Ishikawa N.K."/>
            <person name="Vargas-Isla R."/>
            <person name="Ushijima S."/>
            <person name="Smith C.A."/>
            <person name="Ahrendt S."/>
            <person name="Andreopoulos W."/>
            <person name="He G."/>
            <person name="Labutti K."/>
            <person name="Lipzen A."/>
            <person name="Ng V."/>
            <person name="Riley R."/>
            <person name="Sandor L."/>
            <person name="Barry K."/>
            <person name="Martinez A.T."/>
            <person name="Xiao Y."/>
            <person name="Gibbons J.G."/>
            <person name="Terashima K."/>
            <person name="Grigoriev I.V."/>
            <person name="Hibbett D.S."/>
        </authorList>
    </citation>
    <scope>NUCLEOTIDE SEQUENCE</scope>
    <source>
        <strain evidence="1">TMI1499</strain>
    </source>
</reference>
<comment type="caution">
    <text evidence="1">The sequence shown here is derived from an EMBL/GenBank/DDBJ whole genome shotgun (WGS) entry which is preliminary data.</text>
</comment>
<proteinExistence type="predicted"/>
<dbReference type="EMBL" id="MU795406">
    <property type="protein sequence ID" value="KAJ3806576.1"/>
    <property type="molecule type" value="Genomic_DNA"/>
</dbReference>
<protein>
    <submittedName>
        <fullName evidence="1">Uncharacterized protein</fullName>
    </submittedName>
</protein>
<gene>
    <name evidence="1" type="ORF">F5876DRAFT_80554</name>
</gene>
<keyword evidence="2" id="KW-1185">Reference proteome</keyword>